<dbReference type="RefSeq" id="WP_244674495.1">
    <property type="nucleotide sequence ID" value="NZ_CP095046.1"/>
</dbReference>
<dbReference type="Gene3D" id="3.40.50.620">
    <property type="entry name" value="HUPs"/>
    <property type="match status" value="3"/>
</dbReference>
<comment type="caution">
    <text evidence="9">Lacks conserved residue(s) required for the propagation of feature annotation.</text>
</comment>
<dbReference type="PRINTS" id="PR00985">
    <property type="entry name" value="TRNASYNTHLEU"/>
</dbReference>
<dbReference type="Proteomes" id="UP000831796">
    <property type="component" value="Chromosome"/>
</dbReference>
<dbReference type="InterPro" id="IPR009008">
    <property type="entry name" value="Val/Leu/Ile-tRNA-synth_edit"/>
</dbReference>
<evidence type="ECO:0000256" key="5">
    <source>
        <dbReference type="ARBA" id="ARBA00022840"/>
    </source>
</evidence>
<dbReference type="CDD" id="cd07958">
    <property type="entry name" value="Anticodon_Ia_Leu_BEm"/>
    <property type="match status" value="1"/>
</dbReference>
<evidence type="ECO:0000259" key="12">
    <source>
        <dbReference type="Pfam" id="PF08264"/>
    </source>
</evidence>
<keyword evidence="7 9" id="KW-0030">Aminoacyl-tRNA synthetase</keyword>
<dbReference type="Pfam" id="PF08264">
    <property type="entry name" value="Anticodon_1"/>
    <property type="match status" value="1"/>
</dbReference>
<proteinExistence type="inferred from homology"/>
<keyword evidence="15" id="KW-1185">Reference proteome</keyword>
<evidence type="ECO:0000256" key="6">
    <source>
        <dbReference type="ARBA" id="ARBA00022917"/>
    </source>
</evidence>
<dbReference type="PANTHER" id="PTHR43740:SF2">
    <property type="entry name" value="LEUCINE--TRNA LIGASE, MITOCHONDRIAL"/>
    <property type="match status" value="1"/>
</dbReference>
<dbReference type="NCBIfam" id="TIGR00396">
    <property type="entry name" value="leuS_bact"/>
    <property type="match status" value="1"/>
</dbReference>
<feature type="domain" description="Aminoacyl-tRNA synthetase class Ia" evidence="11">
    <location>
        <begin position="12"/>
        <end position="145"/>
    </location>
</feature>
<evidence type="ECO:0000313" key="15">
    <source>
        <dbReference type="Proteomes" id="UP000831796"/>
    </source>
</evidence>
<comment type="subcellular location">
    <subcellularLocation>
        <location evidence="9">Cytoplasm</location>
    </subcellularLocation>
</comment>
<dbReference type="Pfam" id="PF13603">
    <property type="entry name" value="tRNA-synt_1_2"/>
    <property type="match status" value="1"/>
</dbReference>
<dbReference type="FunFam" id="3.40.50.620:FF:000056">
    <property type="entry name" value="Leucine--tRNA ligase"/>
    <property type="match status" value="1"/>
</dbReference>
<dbReference type="EMBL" id="CP095046">
    <property type="protein sequence ID" value="UOQ71083.1"/>
    <property type="molecule type" value="Genomic_DNA"/>
</dbReference>
<evidence type="ECO:0000256" key="1">
    <source>
        <dbReference type="ARBA" id="ARBA00005594"/>
    </source>
</evidence>
<evidence type="ECO:0000256" key="3">
    <source>
        <dbReference type="ARBA" id="ARBA00022598"/>
    </source>
</evidence>
<evidence type="ECO:0000259" key="11">
    <source>
        <dbReference type="Pfam" id="PF00133"/>
    </source>
</evidence>
<evidence type="ECO:0000256" key="2">
    <source>
        <dbReference type="ARBA" id="ARBA00022490"/>
    </source>
</evidence>
<dbReference type="Gene3D" id="1.10.730.10">
    <property type="entry name" value="Isoleucyl-tRNA Synthetase, Domain 1"/>
    <property type="match status" value="1"/>
</dbReference>
<dbReference type="InterPro" id="IPR025709">
    <property type="entry name" value="Leu_tRNA-synth_edit"/>
</dbReference>
<dbReference type="Pfam" id="PF00133">
    <property type="entry name" value="tRNA-synt_1"/>
    <property type="match status" value="1"/>
</dbReference>
<keyword evidence="3 9" id="KW-0436">Ligase</keyword>
<dbReference type="HAMAP" id="MF_00049_B">
    <property type="entry name" value="Leu_tRNA_synth_B"/>
    <property type="match status" value="1"/>
</dbReference>
<keyword evidence="6 9" id="KW-0648">Protein biosynthesis</keyword>
<dbReference type="GO" id="GO:0005829">
    <property type="term" value="C:cytosol"/>
    <property type="evidence" value="ECO:0007669"/>
    <property type="project" value="TreeGrafter"/>
</dbReference>
<sequence length="925" mass="105143">MPGYYPQDIEKKWQAHWKENSTFKADNNSAKPKYYVLDMFPYPSGAGLHVGHPLGYIASDIVTRYKRLQGFNVLHPMGFDSFGLPAEQYAIQTGQHPEKTTRENIARYIEQLSSLGFSYDWSREVRTSDPSYYKWTQWIFLKLFNSWYNLDTDRAEPLKTLLAKFAENGSQGVRAAGDEEERHDFTAGQWQMWSEKQKLQAVHPYRLAYQSDTYVNWCAGLGTVLSNDEVKDGLSERGGFPVERRLMPQWNLRITAYADRLLQGLDHIDWPEAVKEMQRNWIGKSIGAEVTFEVQGHEQAQIKVYTTRVDTIYGATFLVLAPEHELVKELTTPGQQAEIQDYIDATKRRSERDRMADTKTVSGAFTGSYGINPFSNEPIQIWIADYVLAGYGTGAVMAVPSGDQRDYVFAKHFSLPIVQVVDQQQIEEQADPTKEGKYLHGLIQGMGYKEATQTLIQQLEERGIGKGKTNFRIRDAIFGRQRYWGEPIPIYYKDGVAYGVAEEDLPLVLPEIDEYKPTETGEPPLGRAKDWKYKGQYEYELSTMPGWAGSSWYFLRYMDPTNNERFVGEQAEQYWQNVDLYLGGAEHATGHLLYSRFWHLFLKDLGLVTAAEPFQKLINQGMILGRSNFVYRINGTNTFVTAGKKDQHETTALHVDVNIVNNDVLDAEAFKKWRPDYASAEFILEDDGRYVCGWEVEKMSKGKFNVVSPDTLVDQYGADALRLYEMFLGPLEQYKPWNTNGMSGVAGFLKKLWRLYHPQDGDFAVTNEAATPAELKALHKAIKKVEEDIEKFSFNTTVSALMITVNELTALDSHKRAILEPLCVLVSPYAPHLAEELWVKLGHEAGSISSASYPEFKEEFLVEDTVNYPVAINGKVRETQQFAAAATAAEIEAAVRESGFLTRFAEGKEPKKFIVVPGRMVNVVV</sequence>
<keyword evidence="2 9" id="KW-0963">Cytoplasm</keyword>
<protein>
    <recommendedName>
        <fullName evidence="9">Leucine--tRNA ligase</fullName>
        <ecNumber evidence="9">6.1.1.4</ecNumber>
    </recommendedName>
    <alternativeName>
        <fullName evidence="9">Leucyl-tRNA synthetase</fullName>
        <shortName evidence="9">LeuRS</shortName>
    </alternativeName>
</protein>
<evidence type="ECO:0000313" key="14">
    <source>
        <dbReference type="EMBL" id="UOQ71083.1"/>
    </source>
</evidence>
<dbReference type="GO" id="GO:0005524">
    <property type="term" value="F:ATP binding"/>
    <property type="evidence" value="ECO:0007669"/>
    <property type="project" value="UniProtKB-UniRule"/>
</dbReference>
<gene>
    <name evidence="9 14" type="primary">leuS</name>
    <name evidence="14" type="ORF">MUN79_20780</name>
</gene>
<dbReference type="GO" id="GO:0002161">
    <property type="term" value="F:aminoacyl-tRNA deacylase activity"/>
    <property type="evidence" value="ECO:0007669"/>
    <property type="project" value="InterPro"/>
</dbReference>
<evidence type="ECO:0000256" key="9">
    <source>
        <dbReference type="HAMAP-Rule" id="MF_00049"/>
    </source>
</evidence>
<evidence type="ECO:0000256" key="10">
    <source>
        <dbReference type="RuleBase" id="RU363035"/>
    </source>
</evidence>
<feature type="binding site" evidence="9">
    <location>
        <position position="701"/>
    </location>
    <ligand>
        <name>ATP</name>
        <dbReference type="ChEBI" id="CHEBI:30616"/>
    </ligand>
</feature>
<dbReference type="PROSITE" id="PS00178">
    <property type="entry name" value="AA_TRNA_LIGASE_I"/>
    <property type="match status" value="1"/>
</dbReference>
<dbReference type="SUPFAM" id="SSF50677">
    <property type="entry name" value="ValRS/IleRS/LeuRS editing domain"/>
    <property type="match status" value="1"/>
</dbReference>
<feature type="domain" description="Methionyl/Valyl/Leucyl/Isoleucyl-tRNA synthetase anticodon-binding" evidence="12">
    <location>
        <begin position="775"/>
        <end position="887"/>
    </location>
</feature>
<dbReference type="KEGG" id="hcu:MUN79_20780"/>
<dbReference type="InterPro" id="IPR001412">
    <property type="entry name" value="aa-tRNA-synth_I_CS"/>
</dbReference>
<dbReference type="PANTHER" id="PTHR43740">
    <property type="entry name" value="LEUCYL-TRNA SYNTHETASE"/>
    <property type="match status" value="1"/>
</dbReference>
<organism evidence="14 15">
    <name type="scientific">Hymenobacter cellulosilyticus</name>
    <dbReference type="NCBI Taxonomy" id="2932248"/>
    <lineage>
        <taxon>Bacteria</taxon>
        <taxon>Pseudomonadati</taxon>
        <taxon>Bacteroidota</taxon>
        <taxon>Cytophagia</taxon>
        <taxon>Cytophagales</taxon>
        <taxon>Hymenobacteraceae</taxon>
        <taxon>Hymenobacter</taxon>
    </lineage>
</organism>
<accession>A0A8T9Q7T5</accession>
<keyword evidence="5 9" id="KW-0067">ATP-binding</keyword>
<reference evidence="14" key="1">
    <citation type="submission" date="2022-04" db="EMBL/GenBank/DDBJ databases">
        <title>Hymenobacter sp. isolated from the air.</title>
        <authorList>
            <person name="Won M."/>
            <person name="Lee C.-M."/>
            <person name="Woen H.-Y."/>
            <person name="Kwon S.-W."/>
        </authorList>
    </citation>
    <scope>NUCLEOTIDE SEQUENCE</scope>
    <source>
        <strain evidence="14">5116S-3</strain>
    </source>
</reference>
<comment type="similarity">
    <text evidence="1 9 10">Belongs to the class-I aminoacyl-tRNA synthetase family.</text>
</comment>
<evidence type="ECO:0000259" key="13">
    <source>
        <dbReference type="Pfam" id="PF13603"/>
    </source>
</evidence>
<dbReference type="EC" id="6.1.1.4" evidence="9"/>
<dbReference type="SUPFAM" id="SSF52374">
    <property type="entry name" value="Nucleotidylyl transferase"/>
    <property type="match status" value="1"/>
</dbReference>
<name>A0A8T9Q7T5_9BACT</name>
<dbReference type="AlphaFoldDB" id="A0A8T9Q7T5"/>
<dbReference type="GO" id="GO:0004823">
    <property type="term" value="F:leucine-tRNA ligase activity"/>
    <property type="evidence" value="ECO:0007669"/>
    <property type="project" value="UniProtKB-UniRule"/>
</dbReference>
<comment type="catalytic activity">
    <reaction evidence="8 9">
        <text>tRNA(Leu) + L-leucine + ATP = L-leucyl-tRNA(Leu) + AMP + diphosphate</text>
        <dbReference type="Rhea" id="RHEA:11688"/>
        <dbReference type="Rhea" id="RHEA-COMP:9613"/>
        <dbReference type="Rhea" id="RHEA-COMP:9622"/>
        <dbReference type="ChEBI" id="CHEBI:30616"/>
        <dbReference type="ChEBI" id="CHEBI:33019"/>
        <dbReference type="ChEBI" id="CHEBI:57427"/>
        <dbReference type="ChEBI" id="CHEBI:78442"/>
        <dbReference type="ChEBI" id="CHEBI:78494"/>
        <dbReference type="ChEBI" id="CHEBI:456215"/>
        <dbReference type="EC" id="6.1.1.4"/>
    </reaction>
</comment>
<dbReference type="InterPro" id="IPR009080">
    <property type="entry name" value="tRNAsynth_Ia_anticodon-bd"/>
</dbReference>
<dbReference type="InterPro" id="IPR013155">
    <property type="entry name" value="M/V/L/I-tRNA-synth_anticd-bd"/>
</dbReference>
<feature type="domain" description="Leucyl-tRNA synthetase editing" evidence="13">
    <location>
        <begin position="279"/>
        <end position="459"/>
    </location>
</feature>
<dbReference type="FunFam" id="1.10.730.10:FF:000011">
    <property type="entry name" value="Leucine--tRNA ligase chloroplastic/mitochondrial"/>
    <property type="match status" value="1"/>
</dbReference>
<dbReference type="InterPro" id="IPR002302">
    <property type="entry name" value="Leu-tRNA-ligase"/>
</dbReference>
<evidence type="ECO:0000256" key="8">
    <source>
        <dbReference type="ARBA" id="ARBA00047469"/>
    </source>
</evidence>
<keyword evidence="4 9" id="KW-0547">Nucleotide-binding</keyword>
<dbReference type="InterPro" id="IPR002300">
    <property type="entry name" value="aa-tRNA-synth_Ia"/>
</dbReference>
<dbReference type="CDD" id="cd00812">
    <property type="entry name" value="LeuRS_core"/>
    <property type="match status" value="1"/>
</dbReference>
<evidence type="ECO:0000256" key="7">
    <source>
        <dbReference type="ARBA" id="ARBA00023146"/>
    </source>
</evidence>
<dbReference type="InterPro" id="IPR014729">
    <property type="entry name" value="Rossmann-like_a/b/a_fold"/>
</dbReference>
<dbReference type="SUPFAM" id="SSF47323">
    <property type="entry name" value="Anticodon-binding domain of a subclass of class I aminoacyl-tRNA synthetases"/>
    <property type="match status" value="1"/>
</dbReference>
<dbReference type="GO" id="GO:0006429">
    <property type="term" value="P:leucyl-tRNA aminoacylation"/>
    <property type="evidence" value="ECO:0007669"/>
    <property type="project" value="UniProtKB-UniRule"/>
</dbReference>
<dbReference type="FunFam" id="3.40.50.620:FF:000060">
    <property type="entry name" value="Leucine--tRNA ligase"/>
    <property type="match status" value="1"/>
</dbReference>
<evidence type="ECO:0000256" key="4">
    <source>
        <dbReference type="ARBA" id="ARBA00022741"/>
    </source>
</evidence>